<sequence>LFKPKAVIYTSRPTQTPESADIKKRKDDEQIKLRRFNAPIGTHQKHTKSNMREFVTPGFSYEKQVIVNHIYRVCAGCDAVREKAVDVKDEVIIGAGFKIDQPAEYRYVIALRGSREDAVLVSRRV</sequence>
<dbReference type="Proteomes" id="UP000800096">
    <property type="component" value="Unassembled WGS sequence"/>
</dbReference>
<proteinExistence type="predicted"/>
<dbReference type="AlphaFoldDB" id="A0A6A5QSD8"/>
<organism evidence="1 2">
    <name type="scientific">Ampelomyces quisqualis</name>
    <name type="common">Powdery mildew agent</name>
    <dbReference type="NCBI Taxonomy" id="50730"/>
    <lineage>
        <taxon>Eukaryota</taxon>
        <taxon>Fungi</taxon>
        <taxon>Dikarya</taxon>
        <taxon>Ascomycota</taxon>
        <taxon>Pezizomycotina</taxon>
        <taxon>Dothideomycetes</taxon>
        <taxon>Pleosporomycetidae</taxon>
        <taxon>Pleosporales</taxon>
        <taxon>Pleosporineae</taxon>
        <taxon>Phaeosphaeriaceae</taxon>
        <taxon>Ampelomyces</taxon>
    </lineage>
</organism>
<feature type="non-terminal residue" evidence="1">
    <location>
        <position position="1"/>
    </location>
</feature>
<gene>
    <name evidence="1" type="ORF">BDU57DRAFT_571441</name>
</gene>
<accession>A0A6A5QSD8</accession>
<protein>
    <submittedName>
        <fullName evidence="1">Uncharacterized protein</fullName>
    </submittedName>
</protein>
<keyword evidence="2" id="KW-1185">Reference proteome</keyword>
<dbReference type="EMBL" id="ML979134">
    <property type="protein sequence ID" value="KAF1917768.1"/>
    <property type="molecule type" value="Genomic_DNA"/>
</dbReference>
<evidence type="ECO:0000313" key="2">
    <source>
        <dbReference type="Proteomes" id="UP000800096"/>
    </source>
</evidence>
<reference evidence="1" key="1">
    <citation type="journal article" date="2020" name="Stud. Mycol.">
        <title>101 Dothideomycetes genomes: a test case for predicting lifestyles and emergence of pathogens.</title>
        <authorList>
            <person name="Haridas S."/>
            <person name="Albert R."/>
            <person name="Binder M."/>
            <person name="Bloem J."/>
            <person name="Labutti K."/>
            <person name="Salamov A."/>
            <person name="Andreopoulos B."/>
            <person name="Baker S."/>
            <person name="Barry K."/>
            <person name="Bills G."/>
            <person name="Bluhm B."/>
            <person name="Cannon C."/>
            <person name="Castanera R."/>
            <person name="Culley D."/>
            <person name="Daum C."/>
            <person name="Ezra D."/>
            <person name="Gonzalez J."/>
            <person name="Henrissat B."/>
            <person name="Kuo A."/>
            <person name="Liang C."/>
            <person name="Lipzen A."/>
            <person name="Lutzoni F."/>
            <person name="Magnuson J."/>
            <person name="Mondo S."/>
            <person name="Nolan M."/>
            <person name="Ohm R."/>
            <person name="Pangilinan J."/>
            <person name="Park H.-J."/>
            <person name="Ramirez L."/>
            <person name="Alfaro M."/>
            <person name="Sun H."/>
            <person name="Tritt A."/>
            <person name="Yoshinaga Y."/>
            <person name="Zwiers L.-H."/>
            <person name="Turgeon B."/>
            <person name="Goodwin S."/>
            <person name="Spatafora J."/>
            <person name="Crous P."/>
            <person name="Grigoriev I."/>
        </authorList>
    </citation>
    <scope>NUCLEOTIDE SEQUENCE</scope>
    <source>
        <strain evidence="1">HMLAC05119</strain>
    </source>
</reference>
<name>A0A6A5QSD8_AMPQU</name>
<evidence type="ECO:0000313" key="1">
    <source>
        <dbReference type="EMBL" id="KAF1917768.1"/>
    </source>
</evidence>